<gene>
    <name evidence="1" type="ORF">GAO51_27165</name>
</gene>
<proteinExistence type="predicted"/>
<reference evidence="1 2" key="1">
    <citation type="journal article" date="2019" name="Nat. Med.">
        <title>A library of human gut bacterial isolates paired with longitudinal multiomics data enables mechanistic microbiome research.</title>
        <authorList>
            <person name="Poyet M."/>
            <person name="Groussin M."/>
            <person name="Gibbons S.M."/>
            <person name="Avila-Pacheco J."/>
            <person name="Jiang X."/>
            <person name="Kearney S.M."/>
            <person name="Perrotta A.R."/>
            <person name="Berdy B."/>
            <person name="Zhao S."/>
            <person name="Lieberman T.D."/>
            <person name="Swanson P.K."/>
            <person name="Smith M."/>
            <person name="Roesemann S."/>
            <person name="Alexander J.E."/>
            <person name="Rich S.A."/>
            <person name="Livny J."/>
            <person name="Vlamakis H."/>
            <person name="Clish C."/>
            <person name="Bullock K."/>
            <person name="Deik A."/>
            <person name="Scott J."/>
            <person name="Pierce K.A."/>
            <person name="Xavier R.J."/>
            <person name="Alm E.J."/>
        </authorList>
    </citation>
    <scope>NUCLEOTIDE SEQUENCE [LARGE SCALE GENOMIC DNA]</scope>
    <source>
        <strain evidence="1 2">BIOML-A188</strain>
    </source>
</reference>
<accession>A0A6I0MDH3</accession>
<organism evidence="1 2">
    <name type="scientific">Bacteroides thetaiotaomicron</name>
    <dbReference type="NCBI Taxonomy" id="818"/>
    <lineage>
        <taxon>Bacteria</taxon>
        <taxon>Pseudomonadati</taxon>
        <taxon>Bacteroidota</taxon>
        <taxon>Bacteroidia</taxon>
        <taxon>Bacteroidales</taxon>
        <taxon>Bacteroidaceae</taxon>
        <taxon>Bacteroides</taxon>
    </lineage>
</organism>
<protein>
    <submittedName>
        <fullName evidence="1">Uncharacterized protein</fullName>
    </submittedName>
</protein>
<evidence type="ECO:0000313" key="2">
    <source>
        <dbReference type="Proteomes" id="UP000440614"/>
    </source>
</evidence>
<dbReference type="Proteomes" id="UP000440614">
    <property type="component" value="Unassembled WGS sequence"/>
</dbReference>
<dbReference type="EMBL" id="WCSY01000042">
    <property type="protein sequence ID" value="KAB4304911.1"/>
    <property type="molecule type" value="Genomic_DNA"/>
</dbReference>
<evidence type="ECO:0000313" key="1">
    <source>
        <dbReference type="EMBL" id="KAB4304911.1"/>
    </source>
</evidence>
<sequence>MIPIYAKITNQKVNNDMKILSSRIENRYELLKYGVLVYFSRNQYQSSYYTKDNNVKKIIRKKLRLL</sequence>
<name>A0A6I0MDH3_BACT4</name>
<comment type="caution">
    <text evidence="1">The sequence shown here is derived from an EMBL/GenBank/DDBJ whole genome shotgun (WGS) entry which is preliminary data.</text>
</comment>
<dbReference type="AlphaFoldDB" id="A0A6I0MDH3"/>